<dbReference type="GO" id="GO:0000981">
    <property type="term" value="F:DNA-binding transcription factor activity, RNA polymerase II-specific"/>
    <property type="evidence" value="ECO:0007669"/>
    <property type="project" value="InterPro"/>
</dbReference>
<protein>
    <recommendedName>
        <fullName evidence="7">MADS-box domain-containing protein</fullName>
    </recommendedName>
</protein>
<dbReference type="InterPro" id="IPR036879">
    <property type="entry name" value="TF_MADSbox_sf"/>
</dbReference>
<feature type="compositionally biased region" description="Polar residues" evidence="6">
    <location>
        <begin position="718"/>
        <end position="747"/>
    </location>
</feature>
<dbReference type="SUPFAM" id="SSF55455">
    <property type="entry name" value="SRF-like"/>
    <property type="match status" value="1"/>
</dbReference>
<feature type="compositionally biased region" description="Gly residues" evidence="6">
    <location>
        <begin position="258"/>
        <end position="276"/>
    </location>
</feature>
<evidence type="ECO:0000256" key="3">
    <source>
        <dbReference type="ARBA" id="ARBA00023125"/>
    </source>
</evidence>
<dbReference type="STRING" id="741276.A0A2S5BF62"/>
<reference evidence="8 9" key="1">
    <citation type="journal article" date="2018" name="Front. Microbiol.">
        <title>Prospects for Fungal Bioremediation of Acidic Radioactive Waste Sites: Characterization and Genome Sequence of Rhodotorula taiwanensis MD1149.</title>
        <authorList>
            <person name="Tkavc R."/>
            <person name="Matrosova V.Y."/>
            <person name="Grichenko O.E."/>
            <person name="Gostincar C."/>
            <person name="Volpe R.P."/>
            <person name="Klimenkova P."/>
            <person name="Gaidamakova E.K."/>
            <person name="Zhou C.E."/>
            <person name="Stewart B.J."/>
            <person name="Lyman M.G."/>
            <person name="Malfatti S.A."/>
            <person name="Rubinfeld B."/>
            <person name="Courtot M."/>
            <person name="Singh J."/>
            <person name="Dalgard C.L."/>
            <person name="Hamilton T."/>
            <person name="Frey K.G."/>
            <person name="Gunde-Cimerman N."/>
            <person name="Dugan L."/>
            <person name="Daly M.J."/>
        </authorList>
    </citation>
    <scope>NUCLEOTIDE SEQUENCE [LARGE SCALE GENOMIC DNA]</scope>
    <source>
        <strain evidence="8 9">MD1149</strain>
    </source>
</reference>
<feature type="region of interest" description="Disordered" evidence="6">
    <location>
        <begin position="1"/>
        <end position="285"/>
    </location>
</feature>
<dbReference type="Gene3D" id="3.40.1810.10">
    <property type="entry name" value="Transcription factor, MADS-box"/>
    <property type="match status" value="1"/>
</dbReference>
<dbReference type="InterPro" id="IPR002100">
    <property type="entry name" value="TF_MADSbox"/>
</dbReference>
<feature type="compositionally biased region" description="Acidic residues" evidence="6">
    <location>
        <begin position="209"/>
        <end position="227"/>
    </location>
</feature>
<feature type="region of interest" description="Disordered" evidence="6">
    <location>
        <begin position="393"/>
        <end position="520"/>
    </location>
</feature>
<evidence type="ECO:0000256" key="2">
    <source>
        <dbReference type="ARBA" id="ARBA00023015"/>
    </source>
</evidence>
<evidence type="ECO:0000259" key="7">
    <source>
        <dbReference type="PROSITE" id="PS50066"/>
    </source>
</evidence>
<evidence type="ECO:0000256" key="4">
    <source>
        <dbReference type="ARBA" id="ARBA00023163"/>
    </source>
</evidence>
<accession>A0A2S5BF62</accession>
<dbReference type="PRINTS" id="PR00404">
    <property type="entry name" value="MADSDOMAIN"/>
</dbReference>
<evidence type="ECO:0000313" key="8">
    <source>
        <dbReference type="EMBL" id="POY75401.1"/>
    </source>
</evidence>
<proteinExistence type="predicted"/>
<dbReference type="SMART" id="SM00432">
    <property type="entry name" value="MADS"/>
    <property type="match status" value="1"/>
</dbReference>
<organism evidence="8 9">
    <name type="scientific">Rhodotorula taiwanensis</name>
    <dbReference type="NCBI Taxonomy" id="741276"/>
    <lineage>
        <taxon>Eukaryota</taxon>
        <taxon>Fungi</taxon>
        <taxon>Dikarya</taxon>
        <taxon>Basidiomycota</taxon>
        <taxon>Pucciniomycotina</taxon>
        <taxon>Microbotryomycetes</taxon>
        <taxon>Sporidiobolales</taxon>
        <taxon>Sporidiobolaceae</taxon>
        <taxon>Rhodotorula</taxon>
    </lineage>
</organism>
<feature type="domain" description="MADS-box" evidence="7">
    <location>
        <begin position="284"/>
        <end position="344"/>
    </location>
</feature>
<evidence type="ECO:0000313" key="9">
    <source>
        <dbReference type="Proteomes" id="UP000237144"/>
    </source>
</evidence>
<feature type="compositionally biased region" description="Low complexity" evidence="6">
    <location>
        <begin position="692"/>
        <end position="701"/>
    </location>
</feature>
<dbReference type="GO" id="GO:0000987">
    <property type="term" value="F:cis-regulatory region sequence-specific DNA binding"/>
    <property type="evidence" value="ECO:0007669"/>
    <property type="project" value="InterPro"/>
</dbReference>
<feature type="compositionally biased region" description="Polar residues" evidence="6">
    <location>
        <begin position="416"/>
        <end position="438"/>
    </location>
</feature>
<dbReference type="Pfam" id="PF00319">
    <property type="entry name" value="SRF-TF"/>
    <property type="match status" value="1"/>
</dbReference>
<keyword evidence="5" id="KW-0539">Nucleus</keyword>
<evidence type="ECO:0000256" key="1">
    <source>
        <dbReference type="ARBA" id="ARBA00004123"/>
    </source>
</evidence>
<sequence length="767" mass="80727">MAVDSTQYLQGASSSSTYHSPYARPPLQPTASSSVNNNNNNSSSSSLHLAGASSASSTSSVTTLNATSAASGSPLSPLSSPLVPVSSPTAAIDPSALFGIKPPSPADYDAYLRDAAGEQQQYHHHNDMSSAVMSGHHYGQQPFATGLPSVSQQQQQQFAPNGMTRTNSNSSGSGGGGGGQGPVTRMRSGASVLGNPSLGASAGFVSFDPDQDDSELLLEGDDYDDEEAAHVEGRPRKRKSVRDLRSAANSSAHASSGAAGGGASGSGSGGGAGGDAGGDKDDDKSRRKIQIEYIEEKSKRHITFSKRKAGIMKKAYELSTLTGTQVLLLVVSESGWVYTFTTDKFKPLVKEDENGQLSQGQRLIAACLEAKDGVPNLAAAACQNVNASSTGNFEANSSQHGGQISLKTGSRAARPTVTNRRLSSKTRSGAPTSINIANNPMDPSLPCPPNSGGGIPPLPQLPTPLSGGGYLGQDPMQSPLSPAGMQAQGRSLSHPPISPGRSGYSMQQQQQQAHHQQQQEYAELMQRTDMLQLQNPYDQSSAQHYDLYSNDIYTSDLHSLPPLPQPPAHISHHHSDSSLPSPVHQRDLQHQQQLHLREQHQQPQHHPTLSHSRSFSHSHRHRGEAHGQHRALHHQASHGHLPSASSSALYHNSSQQDSPFSHNVGDLSSNGNQGLYLEQGLPRNNGGGGGSSHYSHGRSSSMTGTPSAGGIDPGLMNPRTTNSTGWSTPSNPLQQQQDRSRQGSLQGTPIGMGPGGLAYGGEDVYVR</sequence>
<feature type="compositionally biased region" description="Low complexity" evidence="6">
    <location>
        <begin position="246"/>
        <end position="257"/>
    </location>
</feature>
<feature type="compositionally biased region" description="Gly residues" evidence="6">
    <location>
        <begin position="172"/>
        <end position="181"/>
    </location>
</feature>
<evidence type="ECO:0000256" key="6">
    <source>
        <dbReference type="SAM" id="MobiDB-lite"/>
    </source>
</evidence>
<keyword evidence="2" id="KW-0805">Transcription regulation</keyword>
<dbReference type="PANTHER" id="PTHR48019">
    <property type="entry name" value="SERUM RESPONSE FACTOR HOMOLOG"/>
    <property type="match status" value="1"/>
</dbReference>
<dbReference type="EMBL" id="PJQD01000015">
    <property type="protein sequence ID" value="POY75401.1"/>
    <property type="molecule type" value="Genomic_DNA"/>
</dbReference>
<dbReference type="InterPro" id="IPR050142">
    <property type="entry name" value="MADS-box/MEF2_TF"/>
</dbReference>
<feature type="compositionally biased region" description="Basic and acidic residues" evidence="6">
    <location>
        <begin position="584"/>
        <end position="600"/>
    </location>
</feature>
<feature type="compositionally biased region" description="Low complexity" evidence="6">
    <location>
        <begin position="601"/>
        <end position="613"/>
    </location>
</feature>
<feature type="compositionally biased region" description="Basic residues" evidence="6">
    <location>
        <begin position="614"/>
        <end position="637"/>
    </location>
</feature>
<dbReference type="FunFam" id="3.40.1810.10:FF:000002">
    <property type="entry name" value="Serum response factor b"/>
    <property type="match status" value="1"/>
</dbReference>
<dbReference type="CDD" id="cd00266">
    <property type="entry name" value="MADS_SRF_like"/>
    <property type="match status" value="1"/>
</dbReference>
<dbReference type="InterPro" id="IPR033897">
    <property type="entry name" value="SRF-like_MADS-box"/>
</dbReference>
<feature type="compositionally biased region" description="Gly residues" evidence="6">
    <location>
        <begin position="750"/>
        <end position="759"/>
    </location>
</feature>
<dbReference type="AlphaFoldDB" id="A0A2S5BF62"/>
<keyword evidence="3" id="KW-0238">DNA-binding</keyword>
<dbReference type="GO" id="GO:0046983">
    <property type="term" value="F:protein dimerization activity"/>
    <property type="evidence" value="ECO:0007669"/>
    <property type="project" value="InterPro"/>
</dbReference>
<dbReference type="GO" id="GO:0005634">
    <property type="term" value="C:nucleus"/>
    <property type="evidence" value="ECO:0007669"/>
    <property type="project" value="UniProtKB-SubCell"/>
</dbReference>
<feature type="compositionally biased region" description="Low complexity" evidence="6">
    <location>
        <begin position="30"/>
        <end position="91"/>
    </location>
</feature>
<keyword evidence="4" id="KW-0804">Transcription</keyword>
<feature type="compositionally biased region" description="Polar residues" evidence="6">
    <location>
        <begin position="393"/>
        <end position="408"/>
    </location>
</feature>
<dbReference type="OrthoDB" id="2284405at2759"/>
<feature type="region of interest" description="Disordered" evidence="6">
    <location>
        <begin position="558"/>
        <end position="767"/>
    </location>
</feature>
<gene>
    <name evidence="8" type="ORF">BMF94_1471</name>
</gene>
<dbReference type="PROSITE" id="PS50066">
    <property type="entry name" value="MADS_BOX_2"/>
    <property type="match status" value="1"/>
</dbReference>
<keyword evidence="9" id="KW-1185">Reference proteome</keyword>
<name>A0A2S5BF62_9BASI</name>
<feature type="compositionally biased region" description="Polar residues" evidence="6">
    <location>
        <begin position="649"/>
        <end position="673"/>
    </location>
</feature>
<comment type="subcellular location">
    <subcellularLocation>
        <location evidence="1">Nucleus</location>
    </subcellularLocation>
</comment>
<dbReference type="Proteomes" id="UP000237144">
    <property type="component" value="Unassembled WGS sequence"/>
</dbReference>
<comment type="caution">
    <text evidence="8">The sequence shown here is derived from an EMBL/GenBank/DDBJ whole genome shotgun (WGS) entry which is preliminary data.</text>
</comment>
<feature type="compositionally biased region" description="Low complexity" evidence="6">
    <location>
        <begin position="507"/>
        <end position="519"/>
    </location>
</feature>
<dbReference type="GO" id="GO:0045944">
    <property type="term" value="P:positive regulation of transcription by RNA polymerase II"/>
    <property type="evidence" value="ECO:0007669"/>
    <property type="project" value="InterPro"/>
</dbReference>
<feature type="compositionally biased region" description="Polar residues" evidence="6">
    <location>
        <begin position="1"/>
        <end position="19"/>
    </location>
</feature>
<evidence type="ECO:0000256" key="5">
    <source>
        <dbReference type="ARBA" id="ARBA00023242"/>
    </source>
</evidence>